<dbReference type="KEGG" id="sii:LD85_0394"/>
<dbReference type="AlphaFoldDB" id="D2PFY6"/>
<dbReference type="HOGENOM" id="CLU_3302898_0_0_2"/>
<protein>
    <submittedName>
        <fullName evidence="1">Uncharacterized protein</fullName>
    </submittedName>
</protein>
<name>D2PFY6_SACI9</name>
<sequence length="39" mass="4148">MAFLNSVDKGTSAVKSLPLTSMFNAPNKVGIKKLGQQIL</sequence>
<evidence type="ECO:0000313" key="2">
    <source>
        <dbReference type="Proteomes" id="UP000001404"/>
    </source>
</evidence>
<evidence type="ECO:0000313" key="1">
    <source>
        <dbReference type="EMBL" id="ADB86180.1"/>
    </source>
</evidence>
<reference evidence="2" key="1">
    <citation type="journal article" date="2009" name="Proc. Natl. Acad. Sci. U.S.A.">
        <title>Biogeography of the Sulfolobus islandicus pan-genome.</title>
        <authorList>
            <person name="Reno M.L."/>
            <person name="Held N.L."/>
            <person name="Fields C.J."/>
            <person name="Burke P.V."/>
            <person name="Whitaker R.J."/>
        </authorList>
    </citation>
    <scope>NUCLEOTIDE SEQUENCE [LARGE SCALE GENOMIC DNA]</scope>
    <source>
        <strain evidence="2">L.D.8.5 / Lassen #2</strain>
    </source>
</reference>
<accession>D2PFY6</accession>
<proteinExistence type="predicted"/>
<gene>
    <name evidence="1" type="ordered locus">LD85_0394</name>
</gene>
<organism evidence="1 2">
    <name type="scientific">Saccharolobus islandicus (strain L.D.8.5 / Lassen #2)</name>
    <name type="common">Sulfolobus islandicus</name>
    <dbReference type="NCBI Taxonomy" id="425944"/>
    <lineage>
        <taxon>Archaea</taxon>
        <taxon>Thermoproteota</taxon>
        <taxon>Thermoprotei</taxon>
        <taxon>Sulfolobales</taxon>
        <taxon>Sulfolobaceae</taxon>
        <taxon>Saccharolobus</taxon>
    </lineage>
</organism>
<dbReference type="EMBL" id="CP001731">
    <property type="protein sequence ID" value="ADB86180.1"/>
    <property type="molecule type" value="Genomic_DNA"/>
</dbReference>
<dbReference type="Proteomes" id="UP000001404">
    <property type="component" value="Chromosome"/>
</dbReference>